<evidence type="ECO:0000313" key="3">
    <source>
        <dbReference type="Proteomes" id="UP000321183"/>
    </source>
</evidence>
<dbReference type="KEGG" id="ras:RAS_01280"/>
<name>A0A510GAW9_9RICK</name>
<keyword evidence="3" id="KW-1185">Reference proteome</keyword>
<organism evidence="2 3">
    <name type="scientific">Rickettsia asiatica</name>
    <dbReference type="NCBI Taxonomy" id="238800"/>
    <lineage>
        <taxon>Bacteria</taxon>
        <taxon>Pseudomonadati</taxon>
        <taxon>Pseudomonadota</taxon>
        <taxon>Alphaproteobacteria</taxon>
        <taxon>Rickettsiales</taxon>
        <taxon>Rickettsiaceae</taxon>
        <taxon>Rickettsieae</taxon>
        <taxon>Rickettsia</taxon>
        <taxon>spotted fever group</taxon>
    </lineage>
</organism>
<evidence type="ECO:0000256" key="1">
    <source>
        <dbReference type="SAM" id="MobiDB-lite"/>
    </source>
</evidence>
<feature type="region of interest" description="Disordered" evidence="1">
    <location>
        <begin position="1"/>
        <end position="54"/>
    </location>
</feature>
<reference evidence="2 3" key="1">
    <citation type="submission" date="2019-04" db="EMBL/GenBank/DDBJ databases">
        <title>Draft genome sequence of Rickettsia asiatica Maytaro1284.</title>
        <authorList>
            <person name="Thu M."/>
            <person name="Qiu Y."/>
            <person name="Nakao R."/>
        </authorList>
    </citation>
    <scope>NUCLEOTIDE SEQUENCE [LARGE SCALE GENOMIC DNA]</scope>
    <source>
        <strain evidence="2 3">Maytaro1284</strain>
    </source>
</reference>
<sequence length="54" mass="6632">MEDPDYIRTLINQRAAEDHERREKAKKYDKSPEQIVTEREKHRQLQEKEGYEIC</sequence>
<accession>A0A510GAW9</accession>
<dbReference type="EMBL" id="AP019563">
    <property type="protein sequence ID" value="BBJ31019.1"/>
    <property type="molecule type" value="Genomic_DNA"/>
</dbReference>
<dbReference type="Proteomes" id="UP000321183">
    <property type="component" value="Chromosome"/>
</dbReference>
<protein>
    <submittedName>
        <fullName evidence="2">Uncharacterized protein</fullName>
    </submittedName>
</protein>
<dbReference type="AlphaFoldDB" id="A0A510GAW9"/>
<feature type="compositionally biased region" description="Basic and acidic residues" evidence="1">
    <location>
        <begin position="15"/>
        <end position="54"/>
    </location>
</feature>
<evidence type="ECO:0000313" key="2">
    <source>
        <dbReference type="EMBL" id="BBJ31019.1"/>
    </source>
</evidence>
<gene>
    <name evidence="2" type="ORF">RAS_01280</name>
</gene>
<dbReference type="RefSeq" id="WP_172616101.1">
    <property type="nucleotide sequence ID" value="NZ_AP019563.1"/>
</dbReference>
<proteinExistence type="predicted"/>